<evidence type="ECO:0000256" key="7">
    <source>
        <dbReference type="ARBA" id="ARBA00022840"/>
    </source>
</evidence>
<reference evidence="18 19" key="1">
    <citation type="submission" date="2006-03" db="EMBL/GenBank/DDBJ databases">
        <title>Complete sequence of Shewanella denitrificans OS217.</title>
        <authorList>
            <consortium name="US DOE Joint Genome Institute"/>
            <person name="Copeland A."/>
            <person name="Lucas S."/>
            <person name="Lapidus A."/>
            <person name="Barry K."/>
            <person name="Detter J.C."/>
            <person name="Glavina del Rio T."/>
            <person name="Hammon N."/>
            <person name="Israni S."/>
            <person name="Dalin E."/>
            <person name="Tice H."/>
            <person name="Pitluck S."/>
            <person name="Brettin T."/>
            <person name="Bruce D."/>
            <person name="Han C."/>
            <person name="Tapia R."/>
            <person name="Gilna P."/>
            <person name="Kiss H."/>
            <person name="Schmutz J."/>
            <person name="Larimer F."/>
            <person name="Land M."/>
            <person name="Hauser L."/>
            <person name="Kyrpides N."/>
            <person name="Lykidis A."/>
            <person name="Richardson P."/>
        </authorList>
    </citation>
    <scope>NUCLEOTIDE SEQUENCE [LARGE SCALE GENOMIC DNA]</scope>
    <source>
        <strain evidence="19">OS217 / ATCC BAA-1090 / DSM 15013</strain>
    </source>
</reference>
<dbReference type="InterPro" id="IPR025662">
    <property type="entry name" value="Sigma_54_int_dom_ATP-bd_1"/>
</dbReference>
<dbReference type="InterPro" id="IPR002197">
    <property type="entry name" value="HTH_Fis"/>
</dbReference>
<dbReference type="Proteomes" id="UP000001982">
    <property type="component" value="Chromosome"/>
</dbReference>
<dbReference type="CDD" id="cd00009">
    <property type="entry name" value="AAA"/>
    <property type="match status" value="1"/>
</dbReference>
<dbReference type="NCBIfam" id="NF008176">
    <property type="entry name" value="PRK10923.1"/>
    <property type="match status" value="1"/>
</dbReference>
<dbReference type="InterPro" id="IPR009057">
    <property type="entry name" value="Homeodomain-like_sf"/>
</dbReference>
<evidence type="ECO:0000256" key="6">
    <source>
        <dbReference type="ARBA" id="ARBA00022741"/>
    </source>
</evidence>
<dbReference type="FunFam" id="1.10.8.60:FF:000014">
    <property type="entry name" value="DNA-binding transcriptional regulator NtrC"/>
    <property type="match status" value="1"/>
</dbReference>
<feature type="modified residue" description="4-aspartylphosphate" evidence="14">
    <location>
        <position position="53"/>
    </location>
</feature>
<dbReference type="Pfam" id="PF00072">
    <property type="entry name" value="Response_reg"/>
    <property type="match status" value="1"/>
</dbReference>
<protein>
    <recommendedName>
        <fullName evidence="2 15">DNA-binding transcriptional regulator NtrC</fullName>
    </recommendedName>
    <alternativeName>
        <fullName evidence="15">Nitrogen regulation protein NR(I)</fullName>
    </alternativeName>
</protein>
<feature type="domain" description="Sigma-54 factor interaction" evidence="16">
    <location>
        <begin position="139"/>
        <end position="368"/>
    </location>
</feature>
<dbReference type="SMART" id="SM00382">
    <property type="entry name" value="AAA"/>
    <property type="match status" value="1"/>
</dbReference>
<dbReference type="PROSITE" id="PS00675">
    <property type="entry name" value="SIGMA54_INTERACT_1"/>
    <property type="match status" value="1"/>
</dbReference>
<dbReference type="FunFam" id="3.40.50.2300:FF:000018">
    <property type="entry name" value="DNA-binding transcriptional regulator NtrC"/>
    <property type="match status" value="1"/>
</dbReference>
<dbReference type="AlphaFoldDB" id="Q12IJ3"/>
<dbReference type="InterPro" id="IPR025943">
    <property type="entry name" value="Sigma_54_int_dom_ATP-bd_2"/>
</dbReference>
<dbReference type="PROSITE" id="PS00676">
    <property type="entry name" value="SIGMA54_INTERACT_2"/>
    <property type="match status" value="1"/>
</dbReference>
<dbReference type="InterPro" id="IPR002078">
    <property type="entry name" value="Sigma_54_int"/>
</dbReference>
<dbReference type="InterPro" id="IPR003593">
    <property type="entry name" value="AAA+_ATPase"/>
</dbReference>
<dbReference type="Pfam" id="PF25601">
    <property type="entry name" value="AAA_lid_14"/>
    <property type="match status" value="1"/>
</dbReference>
<keyword evidence="3 15" id="KW-0963">Cytoplasm</keyword>
<dbReference type="STRING" id="318161.Sden_3458"/>
<dbReference type="SUPFAM" id="SSF46689">
    <property type="entry name" value="Homeodomain-like"/>
    <property type="match status" value="1"/>
</dbReference>
<dbReference type="KEGG" id="sdn:Sden_3458"/>
<dbReference type="Gene3D" id="1.10.10.60">
    <property type="entry name" value="Homeodomain-like"/>
    <property type="match status" value="1"/>
</dbReference>
<keyword evidence="13 15" id="KW-0535">Nitrogen fixation</keyword>
<dbReference type="NCBIfam" id="TIGR01818">
    <property type="entry name" value="ntrC"/>
    <property type="match status" value="1"/>
</dbReference>
<keyword evidence="4 15" id="KW-0678">Repressor</keyword>
<dbReference type="eggNOG" id="COG2204">
    <property type="taxonomic scope" value="Bacteria"/>
</dbReference>
<dbReference type="FunFam" id="3.40.50.300:FF:000006">
    <property type="entry name" value="DNA-binding transcriptional regulator NtrC"/>
    <property type="match status" value="1"/>
</dbReference>
<dbReference type="SMART" id="SM00448">
    <property type="entry name" value="REC"/>
    <property type="match status" value="1"/>
</dbReference>
<dbReference type="FunFam" id="1.10.10.60:FF:000088">
    <property type="entry name" value="DNA-binding transcriptional regulator NtrC"/>
    <property type="match status" value="1"/>
</dbReference>
<dbReference type="SUPFAM" id="SSF52540">
    <property type="entry name" value="P-loop containing nucleoside triphosphate hydrolases"/>
    <property type="match status" value="1"/>
</dbReference>
<dbReference type="GO" id="GO:0006355">
    <property type="term" value="P:regulation of DNA-templated transcription"/>
    <property type="evidence" value="ECO:0007669"/>
    <property type="project" value="InterPro"/>
</dbReference>
<keyword evidence="8 15" id="KW-0902">Two-component regulatory system</keyword>
<proteinExistence type="predicted"/>
<keyword evidence="12 15" id="KW-0804">Transcription</keyword>
<gene>
    <name evidence="15" type="primary">ntrC</name>
    <name evidence="18" type="ordered locus">Sden_3458</name>
</gene>
<evidence type="ECO:0000256" key="15">
    <source>
        <dbReference type="RuleBase" id="RU365013"/>
    </source>
</evidence>
<evidence type="ECO:0000256" key="14">
    <source>
        <dbReference type="PROSITE-ProRule" id="PRU00169"/>
    </source>
</evidence>
<evidence type="ECO:0000256" key="10">
    <source>
        <dbReference type="ARBA" id="ARBA00023125"/>
    </source>
</evidence>
<evidence type="ECO:0000256" key="2">
    <source>
        <dbReference type="ARBA" id="ARBA00019059"/>
    </source>
</evidence>
<feature type="domain" description="Response regulatory" evidence="17">
    <location>
        <begin position="4"/>
        <end position="118"/>
    </location>
</feature>
<keyword evidence="5 14" id="KW-0597">Phosphoprotein</keyword>
<evidence type="ECO:0000259" key="16">
    <source>
        <dbReference type="PROSITE" id="PS50045"/>
    </source>
</evidence>
<dbReference type="PANTHER" id="PTHR32071:SF95">
    <property type="entry name" value="DNA-BINDING TRANSCRIPTIONAL REGULATOR NTRC"/>
    <property type="match status" value="1"/>
</dbReference>
<sequence>MSEQVWILDDDSSIRWVLEKALHSAKLSTASFAAAESLWQALDVAQPQVIISDIRMPGTDGLTLLDRLQLHYPHIPVIIMTAHSDLDSAVSAYKAGAFEYLPKPFDIDEAIALAERALAHRKEQASAPIVESQVKTPEIIGEAPAMQEVFRAIGRLSRSSISVLINGQSGTGKELVAGALHKHSPRKDKPFIALNMAAIPKDLIESELFGHEKGAFTGASSVRQGRFEQANGGTLFLDEIGDMPQEVQTRLLRVLADGQFYRVGGHNVVKVDVRIIAATHQNLEQAVEQGQFREDLFHRLNVIRIHLPPLSQRREDIAQLTKHFLTSAAKEMGVEAKVLAKETAIKLAQLPWPGNVRQLENTCRWLTVMASGQEVLPQDLPPELIKPTANVSQVHETADWQSALILWLETQLAAGQTNLLTDIQPEFERILLTTALKHTSGHKQDAAKHLGWGRNTLTRKLKDLSL</sequence>
<dbReference type="InterPro" id="IPR025944">
    <property type="entry name" value="Sigma_54_int_dom_CS"/>
</dbReference>
<dbReference type="InterPro" id="IPR010114">
    <property type="entry name" value="Transcript_reg_NtrC"/>
</dbReference>
<evidence type="ECO:0000256" key="11">
    <source>
        <dbReference type="ARBA" id="ARBA00023159"/>
    </source>
</evidence>
<dbReference type="PANTHER" id="PTHR32071">
    <property type="entry name" value="TRANSCRIPTIONAL REGULATORY PROTEIN"/>
    <property type="match status" value="1"/>
</dbReference>
<dbReference type="GO" id="GO:0005737">
    <property type="term" value="C:cytoplasm"/>
    <property type="evidence" value="ECO:0007669"/>
    <property type="project" value="UniProtKB-SubCell"/>
</dbReference>
<keyword evidence="7 15" id="KW-0067">ATP-binding</keyword>
<dbReference type="Gene3D" id="1.10.8.60">
    <property type="match status" value="1"/>
</dbReference>
<dbReference type="PROSITE" id="PS50110">
    <property type="entry name" value="RESPONSE_REGULATORY"/>
    <property type="match status" value="1"/>
</dbReference>
<evidence type="ECO:0000313" key="19">
    <source>
        <dbReference type="Proteomes" id="UP000001982"/>
    </source>
</evidence>
<evidence type="ECO:0000256" key="4">
    <source>
        <dbReference type="ARBA" id="ARBA00022491"/>
    </source>
</evidence>
<evidence type="ECO:0000256" key="3">
    <source>
        <dbReference type="ARBA" id="ARBA00022490"/>
    </source>
</evidence>
<evidence type="ECO:0000256" key="12">
    <source>
        <dbReference type="ARBA" id="ARBA00023163"/>
    </source>
</evidence>
<organism evidence="18 19">
    <name type="scientific">Shewanella denitrificans (strain OS217 / ATCC BAA-1090 / DSM 15013)</name>
    <dbReference type="NCBI Taxonomy" id="318161"/>
    <lineage>
        <taxon>Bacteria</taxon>
        <taxon>Pseudomonadati</taxon>
        <taxon>Pseudomonadota</taxon>
        <taxon>Gammaproteobacteria</taxon>
        <taxon>Alteromonadales</taxon>
        <taxon>Shewanellaceae</taxon>
        <taxon>Shewanella</taxon>
    </lineage>
</organism>
<dbReference type="PRINTS" id="PR01590">
    <property type="entry name" value="HTHFIS"/>
</dbReference>
<accession>Q12IJ3</accession>
<keyword evidence="9 15" id="KW-0805">Transcription regulation</keyword>
<keyword evidence="11 15" id="KW-0010">Activator</keyword>
<dbReference type="Gene3D" id="3.40.50.300">
    <property type="entry name" value="P-loop containing nucleotide triphosphate hydrolases"/>
    <property type="match status" value="1"/>
</dbReference>
<dbReference type="OrthoDB" id="9804019at2"/>
<dbReference type="Gene3D" id="3.40.50.2300">
    <property type="match status" value="1"/>
</dbReference>
<keyword evidence="6 15" id="KW-0547">Nucleotide-binding</keyword>
<dbReference type="GO" id="GO:0000156">
    <property type="term" value="F:phosphorelay response regulator activity"/>
    <property type="evidence" value="ECO:0007669"/>
    <property type="project" value="UniProtKB-UniRule"/>
</dbReference>
<evidence type="ECO:0000256" key="5">
    <source>
        <dbReference type="ARBA" id="ARBA00022553"/>
    </source>
</evidence>
<dbReference type="GO" id="GO:0043565">
    <property type="term" value="F:sequence-specific DNA binding"/>
    <property type="evidence" value="ECO:0007669"/>
    <property type="project" value="InterPro"/>
</dbReference>
<dbReference type="InterPro" id="IPR011006">
    <property type="entry name" value="CheY-like_superfamily"/>
</dbReference>
<dbReference type="EMBL" id="CP000302">
    <property type="protein sequence ID" value="ABE56733.1"/>
    <property type="molecule type" value="Genomic_DNA"/>
</dbReference>
<dbReference type="GO" id="GO:0005524">
    <property type="term" value="F:ATP binding"/>
    <property type="evidence" value="ECO:0007669"/>
    <property type="project" value="UniProtKB-KW"/>
</dbReference>
<comment type="subcellular location">
    <subcellularLocation>
        <location evidence="1 15">Cytoplasm</location>
    </subcellularLocation>
</comment>
<evidence type="ECO:0000256" key="1">
    <source>
        <dbReference type="ARBA" id="ARBA00004496"/>
    </source>
</evidence>
<name>Q12IJ3_SHEDO</name>
<keyword evidence="19" id="KW-1185">Reference proteome</keyword>
<dbReference type="InterPro" id="IPR027417">
    <property type="entry name" value="P-loop_NTPase"/>
</dbReference>
<dbReference type="Pfam" id="PF02954">
    <property type="entry name" value="HTH_8"/>
    <property type="match status" value="1"/>
</dbReference>
<dbReference type="InterPro" id="IPR058031">
    <property type="entry name" value="AAA_lid_NorR"/>
</dbReference>
<dbReference type="HOGENOM" id="CLU_000445_0_1_6"/>
<evidence type="ECO:0000256" key="13">
    <source>
        <dbReference type="ARBA" id="ARBA00023231"/>
    </source>
</evidence>
<dbReference type="CDD" id="cd19919">
    <property type="entry name" value="REC_NtrC"/>
    <property type="match status" value="1"/>
</dbReference>
<evidence type="ECO:0000313" key="18">
    <source>
        <dbReference type="EMBL" id="ABE56733.1"/>
    </source>
</evidence>
<keyword evidence="10 15" id="KW-0238">DNA-binding</keyword>
<dbReference type="GO" id="GO:0006808">
    <property type="term" value="P:regulation of nitrogen utilization"/>
    <property type="evidence" value="ECO:0007669"/>
    <property type="project" value="UniProtKB-UniRule"/>
</dbReference>
<comment type="function">
    <text evidence="15">Member of the two-component regulatory system NtrB/NtrC, which controls expression of the nitrogen-regulated (ntr) genes in response to nitrogen limitation. Phosphorylated NtrC binds directly to DNA and stimulates the formation of open promoter-sigma54-RNA polymerase complexes.</text>
</comment>
<dbReference type="Pfam" id="PF00158">
    <property type="entry name" value="Sigma54_activat"/>
    <property type="match status" value="1"/>
</dbReference>
<evidence type="ECO:0000259" key="17">
    <source>
        <dbReference type="PROSITE" id="PS50110"/>
    </source>
</evidence>
<dbReference type="PROSITE" id="PS00688">
    <property type="entry name" value="SIGMA54_INTERACT_3"/>
    <property type="match status" value="1"/>
</dbReference>
<dbReference type="PROSITE" id="PS50045">
    <property type="entry name" value="SIGMA54_INTERACT_4"/>
    <property type="match status" value="1"/>
</dbReference>
<evidence type="ECO:0000256" key="9">
    <source>
        <dbReference type="ARBA" id="ARBA00023015"/>
    </source>
</evidence>
<evidence type="ECO:0000256" key="8">
    <source>
        <dbReference type="ARBA" id="ARBA00023012"/>
    </source>
</evidence>
<dbReference type="RefSeq" id="WP_011497874.1">
    <property type="nucleotide sequence ID" value="NC_007954.1"/>
</dbReference>
<dbReference type="InterPro" id="IPR001789">
    <property type="entry name" value="Sig_transdc_resp-reg_receiver"/>
</dbReference>
<dbReference type="SUPFAM" id="SSF52172">
    <property type="entry name" value="CheY-like"/>
    <property type="match status" value="1"/>
</dbReference>